<accession>A0A1C7MDB4</accession>
<protein>
    <recommendedName>
        <fullName evidence="1">F-box domain-containing protein</fullName>
    </recommendedName>
</protein>
<dbReference type="Pfam" id="PF12937">
    <property type="entry name" value="F-box-like"/>
    <property type="match status" value="1"/>
</dbReference>
<dbReference type="AlphaFoldDB" id="A0A1C7MDB4"/>
<evidence type="ECO:0000313" key="2">
    <source>
        <dbReference type="EMBL" id="OBZ74913.1"/>
    </source>
</evidence>
<dbReference type="Proteomes" id="UP000092993">
    <property type="component" value="Unassembled WGS sequence"/>
</dbReference>
<evidence type="ECO:0000259" key="1">
    <source>
        <dbReference type="Pfam" id="PF12937"/>
    </source>
</evidence>
<dbReference type="InterPro" id="IPR001810">
    <property type="entry name" value="F-box_dom"/>
</dbReference>
<dbReference type="OrthoDB" id="2803547at2759"/>
<proteinExistence type="predicted"/>
<feature type="domain" description="F-box" evidence="1">
    <location>
        <begin position="63"/>
        <end position="127"/>
    </location>
</feature>
<dbReference type="SUPFAM" id="SSF81383">
    <property type="entry name" value="F-box domain"/>
    <property type="match status" value="1"/>
</dbReference>
<keyword evidence="3" id="KW-1185">Reference proteome</keyword>
<reference evidence="2 3" key="1">
    <citation type="submission" date="2016-03" db="EMBL/GenBank/DDBJ databases">
        <title>Whole genome sequencing of Grifola frondosa 9006-11.</title>
        <authorList>
            <person name="Min B."/>
            <person name="Park H."/>
            <person name="Kim J.-G."/>
            <person name="Cho H."/>
            <person name="Oh Y.-L."/>
            <person name="Kong W.-S."/>
            <person name="Choi I.-G."/>
        </authorList>
    </citation>
    <scope>NUCLEOTIDE SEQUENCE [LARGE SCALE GENOMIC DNA]</scope>
    <source>
        <strain evidence="2 3">9006-11</strain>
    </source>
</reference>
<sequence>MDISKESNHAVESFTEIQMAEGLFLKLREGQFNMSSITLEILDKHLSHSLSLLRTTANSRLPINKLPMEILSQIFQCVPSQVYVHGHRIASWPPSHIDTDELIPLTRVCRHWRDVALGSSALWTSVCDTPQNHCNTSRALS</sequence>
<dbReference type="Gene3D" id="1.20.1280.50">
    <property type="match status" value="1"/>
</dbReference>
<evidence type="ECO:0000313" key="3">
    <source>
        <dbReference type="Proteomes" id="UP000092993"/>
    </source>
</evidence>
<gene>
    <name evidence="2" type="ORF">A0H81_05324</name>
</gene>
<name>A0A1C7MDB4_GRIFR</name>
<comment type="caution">
    <text evidence="2">The sequence shown here is derived from an EMBL/GenBank/DDBJ whole genome shotgun (WGS) entry which is preliminary data.</text>
</comment>
<dbReference type="InterPro" id="IPR036047">
    <property type="entry name" value="F-box-like_dom_sf"/>
</dbReference>
<organism evidence="2 3">
    <name type="scientific">Grifola frondosa</name>
    <name type="common">Maitake</name>
    <name type="synonym">Polyporus frondosus</name>
    <dbReference type="NCBI Taxonomy" id="5627"/>
    <lineage>
        <taxon>Eukaryota</taxon>
        <taxon>Fungi</taxon>
        <taxon>Dikarya</taxon>
        <taxon>Basidiomycota</taxon>
        <taxon>Agaricomycotina</taxon>
        <taxon>Agaricomycetes</taxon>
        <taxon>Polyporales</taxon>
        <taxon>Grifolaceae</taxon>
        <taxon>Grifola</taxon>
    </lineage>
</organism>
<dbReference type="STRING" id="5627.A0A1C7MDB4"/>
<dbReference type="EMBL" id="LUGG01000005">
    <property type="protein sequence ID" value="OBZ74913.1"/>
    <property type="molecule type" value="Genomic_DNA"/>
</dbReference>